<organism evidence="1 2">
    <name type="scientific">Blepharisma stoltei</name>
    <dbReference type="NCBI Taxonomy" id="1481888"/>
    <lineage>
        <taxon>Eukaryota</taxon>
        <taxon>Sar</taxon>
        <taxon>Alveolata</taxon>
        <taxon>Ciliophora</taxon>
        <taxon>Postciliodesmatophora</taxon>
        <taxon>Heterotrichea</taxon>
        <taxon>Heterotrichida</taxon>
        <taxon>Blepharismidae</taxon>
        <taxon>Blepharisma</taxon>
    </lineage>
</organism>
<evidence type="ECO:0000313" key="1">
    <source>
        <dbReference type="EMBL" id="CAG9314405.1"/>
    </source>
</evidence>
<name>A0AAU9IHN6_9CILI</name>
<comment type="caution">
    <text evidence="1">The sequence shown here is derived from an EMBL/GenBank/DDBJ whole genome shotgun (WGS) entry which is preliminary data.</text>
</comment>
<reference evidence="1" key="1">
    <citation type="submission" date="2021-09" db="EMBL/GenBank/DDBJ databases">
        <authorList>
            <consortium name="AG Swart"/>
            <person name="Singh M."/>
            <person name="Singh A."/>
            <person name="Seah K."/>
            <person name="Emmerich C."/>
        </authorList>
    </citation>
    <scope>NUCLEOTIDE SEQUENCE</scope>
    <source>
        <strain evidence="1">ATCC30299</strain>
    </source>
</reference>
<proteinExistence type="predicted"/>
<keyword evidence="2" id="KW-1185">Reference proteome</keyword>
<accession>A0AAU9IHN6</accession>
<dbReference type="EMBL" id="CAJZBQ010000012">
    <property type="protein sequence ID" value="CAG9314405.1"/>
    <property type="molecule type" value="Genomic_DNA"/>
</dbReference>
<gene>
    <name evidence="1" type="ORF">BSTOLATCC_MIC11412</name>
</gene>
<dbReference type="AlphaFoldDB" id="A0AAU9IHN6"/>
<dbReference type="Proteomes" id="UP001162131">
    <property type="component" value="Unassembled WGS sequence"/>
</dbReference>
<protein>
    <submittedName>
        <fullName evidence="1">Uncharacterized protein</fullName>
    </submittedName>
</protein>
<evidence type="ECO:0000313" key="2">
    <source>
        <dbReference type="Proteomes" id="UP001162131"/>
    </source>
</evidence>
<sequence>MNCHSLDLNSNKEKTPRVIENRSNFVERVNKIFQTSKKPLSSERACSVDKERFQSPFFQKKMETLNNTLCALNSKITSTRNSIKRVNKIEVELAGYKLNEIIKKIKKFGFDCIRKELLLYHEEEITRKNSYVCDVKKTVEECMKKNFNLNQLIAMTKCKNCGHCDLTLLTSSTKHNLSPRFMEKITQLLPDSDNAIDKENINPNKEPKISKVFDSFSKTNDFDLNSSAESTKQIKSPNFTSIDKYRKVGKEVKIPKLNFSGIVPINTKSKSQIYTRNSAESQKNTINDQKLENGLKKFTETLEKVVNERVHRGFDLIFLSRARRETEENQSLTFEFSPEESAILSNRPSMLTGAFATEHTLNEISSIEKQDKTDDSYDIYPQEDISRSSVYKKSSNLAVFKILFSRLDKLFYRRKVRGFYSLMDTMY</sequence>